<keyword evidence="3 4" id="KW-0472">Membrane</keyword>
<organism evidence="5 6">
    <name type="scientific">Hevea brasiliensis</name>
    <name type="common">Para rubber tree</name>
    <name type="synonym">Siphonia brasiliensis</name>
    <dbReference type="NCBI Taxonomy" id="3981"/>
    <lineage>
        <taxon>Eukaryota</taxon>
        <taxon>Viridiplantae</taxon>
        <taxon>Streptophyta</taxon>
        <taxon>Embryophyta</taxon>
        <taxon>Tracheophyta</taxon>
        <taxon>Spermatophyta</taxon>
        <taxon>Magnoliopsida</taxon>
        <taxon>eudicotyledons</taxon>
        <taxon>Gunneridae</taxon>
        <taxon>Pentapetalae</taxon>
        <taxon>rosids</taxon>
        <taxon>fabids</taxon>
        <taxon>Malpighiales</taxon>
        <taxon>Euphorbiaceae</taxon>
        <taxon>Crotonoideae</taxon>
        <taxon>Micrandreae</taxon>
        <taxon>Hevea</taxon>
    </lineage>
</organism>
<proteinExistence type="predicted"/>
<evidence type="ECO:0008006" key="7">
    <source>
        <dbReference type="Google" id="ProtNLM"/>
    </source>
</evidence>
<feature type="transmembrane region" description="Helical" evidence="4">
    <location>
        <begin position="234"/>
        <end position="265"/>
    </location>
</feature>
<keyword evidence="1 4" id="KW-0812">Transmembrane</keyword>
<gene>
    <name evidence="5" type="ORF">GH714_038455</name>
</gene>
<feature type="transmembrane region" description="Helical" evidence="4">
    <location>
        <begin position="12"/>
        <end position="29"/>
    </location>
</feature>
<dbReference type="PANTHER" id="PTHR31218">
    <property type="entry name" value="WAT1-RELATED PROTEIN"/>
    <property type="match status" value="1"/>
</dbReference>
<evidence type="ECO:0000256" key="3">
    <source>
        <dbReference type="ARBA" id="ARBA00023136"/>
    </source>
</evidence>
<sequence>MELLGKIRKLVYGSKEVLIMVVVQLVYAGSNITYKLAASDGMSVRIIVAYRYIFATIFMIPLALFFERASLSQNLYAESLVLTSATFASAMANLLPAVGESGTKNYGREGKSDGTTIGIGGAMLLTFYRGSEINIFRTHIDLMKHYQPQGSQIASSLSPASRALGCALALASCSSFALWLIIQAQMSRRYPLPYSSSALMALMASIQSTVYALFMEKDWSAWKLGWNIRLFTAAYTGILAAGTMNALTICILGAALIVSGLYAVLWGKNIETKTIAQLVPLETSHEVEKLELQVISSHTNDNCKNDQRVETQQVQ</sequence>
<accession>A0A6A6N790</accession>
<comment type="caution">
    <text evidence="5">The sequence shown here is derived from an EMBL/GenBank/DDBJ whole genome shotgun (WGS) entry which is preliminary data.</text>
</comment>
<evidence type="ECO:0000256" key="1">
    <source>
        <dbReference type="ARBA" id="ARBA00022692"/>
    </source>
</evidence>
<feature type="transmembrane region" description="Helical" evidence="4">
    <location>
        <begin position="49"/>
        <end position="66"/>
    </location>
</feature>
<evidence type="ECO:0000313" key="6">
    <source>
        <dbReference type="Proteomes" id="UP000467840"/>
    </source>
</evidence>
<feature type="transmembrane region" description="Helical" evidence="4">
    <location>
        <begin position="162"/>
        <end position="182"/>
    </location>
</feature>
<name>A0A6A6N790_HEVBR</name>
<feature type="transmembrane region" description="Helical" evidence="4">
    <location>
        <begin position="75"/>
        <end position="95"/>
    </location>
</feature>
<evidence type="ECO:0000256" key="4">
    <source>
        <dbReference type="SAM" id="Phobius"/>
    </source>
</evidence>
<reference evidence="5 6" key="1">
    <citation type="journal article" date="2020" name="Mol. Plant">
        <title>The Chromosome-Based Rubber Tree Genome Provides New Insights into Spurge Genome Evolution and Rubber Biosynthesis.</title>
        <authorList>
            <person name="Liu J."/>
            <person name="Shi C."/>
            <person name="Shi C.C."/>
            <person name="Li W."/>
            <person name="Zhang Q.J."/>
            <person name="Zhang Y."/>
            <person name="Li K."/>
            <person name="Lu H.F."/>
            <person name="Shi C."/>
            <person name="Zhu S.T."/>
            <person name="Xiao Z.Y."/>
            <person name="Nan H."/>
            <person name="Yue Y."/>
            <person name="Zhu X.G."/>
            <person name="Wu Y."/>
            <person name="Hong X.N."/>
            <person name="Fan G.Y."/>
            <person name="Tong Y."/>
            <person name="Zhang D."/>
            <person name="Mao C.L."/>
            <person name="Liu Y.L."/>
            <person name="Hao S.J."/>
            <person name="Liu W.Q."/>
            <person name="Lv M.Q."/>
            <person name="Zhang H.B."/>
            <person name="Liu Y."/>
            <person name="Hu-Tang G.R."/>
            <person name="Wang J.P."/>
            <person name="Wang J.H."/>
            <person name="Sun Y.H."/>
            <person name="Ni S.B."/>
            <person name="Chen W.B."/>
            <person name="Zhang X.C."/>
            <person name="Jiao Y.N."/>
            <person name="Eichler E.E."/>
            <person name="Li G.H."/>
            <person name="Liu X."/>
            <person name="Gao L.Z."/>
        </authorList>
    </citation>
    <scope>NUCLEOTIDE SEQUENCE [LARGE SCALE GENOMIC DNA]</scope>
    <source>
        <strain evidence="6">cv. GT1</strain>
        <tissue evidence="5">Leaf</tissue>
    </source>
</reference>
<feature type="transmembrane region" description="Helical" evidence="4">
    <location>
        <begin position="194"/>
        <end position="214"/>
    </location>
</feature>
<evidence type="ECO:0000313" key="5">
    <source>
        <dbReference type="EMBL" id="KAF2321277.1"/>
    </source>
</evidence>
<protein>
    <recommendedName>
        <fullName evidence="7">WAT1-related protein</fullName>
    </recommendedName>
</protein>
<dbReference type="Proteomes" id="UP000467840">
    <property type="component" value="Chromosome 10"/>
</dbReference>
<dbReference type="EMBL" id="JAAGAX010000003">
    <property type="protein sequence ID" value="KAF2321277.1"/>
    <property type="molecule type" value="Genomic_DNA"/>
</dbReference>
<dbReference type="GO" id="GO:0016020">
    <property type="term" value="C:membrane"/>
    <property type="evidence" value="ECO:0007669"/>
    <property type="project" value="InterPro"/>
</dbReference>
<dbReference type="GO" id="GO:0022857">
    <property type="term" value="F:transmembrane transporter activity"/>
    <property type="evidence" value="ECO:0007669"/>
    <property type="project" value="InterPro"/>
</dbReference>
<keyword evidence="6" id="KW-1185">Reference proteome</keyword>
<dbReference type="InterPro" id="IPR030184">
    <property type="entry name" value="WAT1-related"/>
</dbReference>
<keyword evidence="2 4" id="KW-1133">Transmembrane helix</keyword>
<dbReference type="AlphaFoldDB" id="A0A6A6N790"/>
<evidence type="ECO:0000256" key="2">
    <source>
        <dbReference type="ARBA" id="ARBA00022989"/>
    </source>
</evidence>